<keyword evidence="3 12" id="KW-0963">Cytoplasm</keyword>
<feature type="binding site" evidence="12">
    <location>
        <position position="332"/>
    </location>
    <ligand>
        <name>UDP-N-acetyl-alpha-D-glucosamine</name>
        <dbReference type="ChEBI" id="CHEBI:57705"/>
    </ligand>
</feature>
<dbReference type="NCBIfam" id="TIGR01072">
    <property type="entry name" value="murA"/>
    <property type="match status" value="1"/>
</dbReference>
<dbReference type="CDD" id="cd01555">
    <property type="entry name" value="UdpNAET"/>
    <property type="match status" value="1"/>
</dbReference>
<dbReference type="EC" id="2.5.1.7" evidence="12"/>
<dbReference type="InterPro" id="IPR050068">
    <property type="entry name" value="MurA_subfamily"/>
</dbReference>
<dbReference type="FunFam" id="3.65.10.10:FF:000001">
    <property type="entry name" value="UDP-N-acetylglucosamine 1-carboxyvinyltransferase"/>
    <property type="match status" value="1"/>
</dbReference>
<keyword evidence="5 12" id="KW-0808">Transferase</keyword>
<evidence type="ECO:0000256" key="11">
    <source>
        <dbReference type="ARBA" id="ARBA00047527"/>
    </source>
</evidence>
<keyword evidence="9 12" id="KW-0961">Cell wall biogenesis/degradation</keyword>
<dbReference type="SUPFAM" id="SSF55205">
    <property type="entry name" value="EPT/RTPC-like"/>
    <property type="match status" value="1"/>
</dbReference>
<keyword evidence="4 12" id="KW-0132">Cell division</keyword>
<dbReference type="AlphaFoldDB" id="A0A2S0L4J6"/>
<dbReference type="Proteomes" id="UP000237883">
    <property type="component" value="Chromosome"/>
</dbReference>
<keyword evidence="7 12" id="KW-0573">Peptidoglycan synthesis</keyword>
<dbReference type="GO" id="GO:0051301">
    <property type="term" value="P:cell division"/>
    <property type="evidence" value="ECO:0007669"/>
    <property type="project" value="UniProtKB-KW"/>
</dbReference>
<dbReference type="Gene3D" id="3.65.10.10">
    <property type="entry name" value="Enolpyruvate transferase domain"/>
    <property type="match status" value="2"/>
</dbReference>
<dbReference type="PANTHER" id="PTHR43783">
    <property type="entry name" value="UDP-N-ACETYLGLUCOSAMINE 1-CARBOXYVINYLTRANSFERASE"/>
    <property type="match status" value="1"/>
</dbReference>
<evidence type="ECO:0000256" key="2">
    <source>
        <dbReference type="ARBA" id="ARBA00004752"/>
    </source>
</evidence>
<dbReference type="InterPro" id="IPR013792">
    <property type="entry name" value="RNA3'P_cycl/enolpyr_Trfase_a/b"/>
</dbReference>
<keyword evidence="8 12" id="KW-0131">Cell cycle</keyword>
<evidence type="ECO:0000256" key="7">
    <source>
        <dbReference type="ARBA" id="ARBA00022984"/>
    </source>
</evidence>
<dbReference type="KEGG" id="mdv:C5Q96_04790"/>
<dbReference type="GO" id="GO:0005737">
    <property type="term" value="C:cytoplasm"/>
    <property type="evidence" value="ECO:0007669"/>
    <property type="project" value="UniProtKB-SubCell"/>
</dbReference>
<comment type="similarity">
    <text evidence="10 12">Belongs to the EPSP synthase family. MurA subfamily.</text>
</comment>
<evidence type="ECO:0000259" key="13">
    <source>
        <dbReference type="Pfam" id="PF00275"/>
    </source>
</evidence>
<evidence type="ECO:0000256" key="1">
    <source>
        <dbReference type="ARBA" id="ARBA00004496"/>
    </source>
</evidence>
<dbReference type="HAMAP" id="MF_00111">
    <property type="entry name" value="MurA"/>
    <property type="match status" value="1"/>
</dbReference>
<dbReference type="GO" id="GO:0008360">
    <property type="term" value="P:regulation of cell shape"/>
    <property type="evidence" value="ECO:0007669"/>
    <property type="project" value="UniProtKB-KW"/>
</dbReference>
<sequence>MAKILVNNSGPLEGEVKISGAKNAVLPLMAATLLTPDTCVIDDVPDLSDVMVMRKMLESFGAVVSMSDPGKLSVNAAEITTVEGDAELVSQMRASTMAMGPLLARCGKVVMPLPGGCTIGKRPIDLHLKGFKALGATVTEDLENSSIIIEAPKGGLVGDAIYLDFPSVGATENILMAAALAKGPTILENAAKEPEIVDLANMLNKMGAKIKGAGTDTIRITGVDELSGAIHTVIPDRIECGTFMLAAAITRGKVLIRNGIPGHVRPIIAKLKECGVSVNVDEEGILVDATKGNLVATDIKTLPYPGFPTDIQSPFMAFLTTVEGTSVVRETVFENRFMHVVELNRMGADISTDNSREATIPGGKQLHGAKVRSTDLRAGAAMVLAGLVATGTTEVSEIYHIERGYEDFVGKFKSLGADLMRVEEHDV</sequence>
<keyword evidence="15" id="KW-1185">Reference proteome</keyword>
<evidence type="ECO:0000313" key="15">
    <source>
        <dbReference type="Proteomes" id="UP000237883"/>
    </source>
</evidence>
<dbReference type="UniPathway" id="UPA00219"/>
<feature type="domain" description="Enolpyruvate transferase" evidence="13">
    <location>
        <begin position="7"/>
        <end position="411"/>
    </location>
</feature>
<dbReference type="GO" id="GO:0019277">
    <property type="term" value="P:UDP-N-acetylgalactosamine biosynthetic process"/>
    <property type="evidence" value="ECO:0007669"/>
    <property type="project" value="InterPro"/>
</dbReference>
<dbReference type="GeneID" id="78391576"/>
<evidence type="ECO:0000256" key="3">
    <source>
        <dbReference type="ARBA" id="ARBA00022490"/>
    </source>
</evidence>
<dbReference type="Pfam" id="PF00275">
    <property type="entry name" value="EPSP_synthase"/>
    <property type="match status" value="1"/>
</dbReference>
<keyword evidence="12" id="KW-0670">Pyruvate</keyword>
<reference evidence="15" key="1">
    <citation type="submission" date="2018-02" db="EMBL/GenBank/DDBJ databases">
        <authorList>
            <person name="Holder M.E."/>
            <person name="Ajami N.J."/>
            <person name="Petrosino J.F."/>
        </authorList>
    </citation>
    <scope>NUCLEOTIDE SEQUENCE [LARGE SCALE GENOMIC DNA]</scope>
    <source>
        <strain evidence="15">CCUG 47132</strain>
    </source>
</reference>
<evidence type="ECO:0000256" key="5">
    <source>
        <dbReference type="ARBA" id="ARBA00022679"/>
    </source>
</evidence>
<dbReference type="InterPro" id="IPR036968">
    <property type="entry name" value="Enolpyruvate_Tfrase_sf"/>
</dbReference>
<dbReference type="InterPro" id="IPR005750">
    <property type="entry name" value="UDP_GlcNAc_COvinyl_MurA"/>
</dbReference>
<dbReference type="NCBIfam" id="NF006873">
    <property type="entry name" value="PRK09369.1"/>
    <property type="match status" value="1"/>
</dbReference>
<feature type="modified residue" description="2-(S-cysteinyl)pyruvic acid O-phosphothioketal" evidence="12">
    <location>
        <position position="117"/>
    </location>
</feature>
<evidence type="ECO:0000256" key="4">
    <source>
        <dbReference type="ARBA" id="ARBA00022618"/>
    </source>
</evidence>
<evidence type="ECO:0000313" key="14">
    <source>
        <dbReference type="EMBL" id="AVM48196.1"/>
    </source>
</evidence>
<dbReference type="InterPro" id="IPR001986">
    <property type="entry name" value="Enolpyruvate_Tfrase_dom"/>
</dbReference>
<evidence type="ECO:0000256" key="12">
    <source>
        <dbReference type="HAMAP-Rule" id="MF_00111"/>
    </source>
</evidence>
<feature type="binding site" evidence="12">
    <location>
        <position position="310"/>
    </location>
    <ligand>
        <name>UDP-N-acetyl-alpha-D-glucosamine</name>
        <dbReference type="ChEBI" id="CHEBI:57705"/>
    </ligand>
</feature>
<evidence type="ECO:0000256" key="9">
    <source>
        <dbReference type="ARBA" id="ARBA00023316"/>
    </source>
</evidence>
<comment type="subcellular location">
    <subcellularLocation>
        <location evidence="1 12">Cytoplasm</location>
    </subcellularLocation>
</comment>
<dbReference type="GO" id="GO:0071555">
    <property type="term" value="P:cell wall organization"/>
    <property type="evidence" value="ECO:0007669"/>
    <property type="project" value="UniProtKB-KW"/>
</dbReference>
<evidence type="ECO:0000256" key="6">
    <source>
        <dbReference type="ARBA" id="ARBA00022960"/>
    </source>
</evidence>
<dbReference type="EMBL" id="CP027228">
    <property type="protein sequence ID" value="AVM48196.1"/>
    <property type="molecule type" value="Genomic_DNA"/>
</dbReference>
<comment type="pathway">
    <text evidence="2 12">Cell wall biogenesis; peptidoglycan biosynthesis.</text>
</comment>
<accession>A0A2S0L4J6</accession>
<comment type="function">
    <text evidence="12">Cell wall formation. Adds enolpyruvyl to UDP-N-acetylglucosamine.</text>
</comment>
<gene>
    <name evidence="12 14" type="primary">murA</name>
    <name evidence="14" type="ORF">C5Q96_04790</name>
</gene>
<evidence type="ECO:0000256" key="8">
    <source>
        <dbReference type="ARBA" id="ARBA00023306"/>
    </source>
</evidence>
<dbReference type="GO" id="GO:0008760">
    <property type="term" value="F:UDP-N-acetylglucosamine 1-carboxyvinyltransferase activity"/>
    <property type="evidence" value="ECO:0007669"/>
    <property type="project" value="UniProtKB-UniRule"/>
</dbReference>
<proteinExistence type="inferred from homology"/>
<dbReference type="RefSeq" id="WP_106057269.1">
    <property type="nucleotide sequence ID" value="NZ_CP027228.1"/>
</dbReference>
<comment type="caution">
    <text evidence="12">Lacks conserved residue(s) required for the propagation of feature annotation.</text>
</comment>
<feature type="binding site" evidence="12">
    <location>
        <position position="93"/>
    </location>
    <ligand>
        <name>UDP-N-acetyl-alpha-D-glucosamine</name>
        <dbReference type="ChEBI" id="CHEBI:57705"/>
    </ligand>
</feature>
<name>A0A2S0L4J6_9FIRM</name>
<feature type="binding site" evidence="12">
    <location>
        <begin position="122"/>
        <end position="126"/>
    </location>
    <ligand>
        <name>UDP-N-acetyl-alpha-D-glucosamine</name>
        <dbReference type="ChEBI" id="CHEBI:57705"/>
    </ligand>
</feature>
<dbReference type="GO" id="GO:0009252">
    <property type="term" value="P:peptidoglycan biosynthetic process"/>
    <property type="evidence" value="ECO:0007669"/>
    <property type="project" value="UniProtKB-UniRule"/>
</dbReference>
<comment type="catalytic activity">
    <reaction evidence="11 12">
        <text>phosphoenolpyruvate + UDP-N-acetyl-alpha-D-glucosamine = UDP-N-acetyl-3-O-(1-carboxyvinyl)-alpha-D-glucosamine + phosphate</text>
        <dbReference type="Rhea" id="RHEA:18681"/>
        <dbReference type="ChEBI" id="CHEBI:43474"/>
        <dbReference type="ChEBI" id="CHEBI:57705"/>
        <dbReference type="ChEBI" id="CHEBI:58702"/>
        <dbReference type="ChEBI" id="CHEBI:68483"/>
        <dbReference type="EC" id="2.5.1.7"/>
    </reaction>
</comment>
<dbReference type="PANTHER" id="PTHR43783:SF1">
    <property type="entry name" value="UDP-N-ACETYLGLUCOSAMINE 1-CARBOXYVINYLTRANSFERASE"/>
    <property type="match status" value="1"/>
</dbReference>
<feature type="binding site" evidence="12">
    <location>
        <begin position="22"/>
        <end position="23"/>
    </location>
    <ligand>
        <name>phosphoenolpyruvate</name>
        <dbReference type="ChEBI" id="CHEBI:58702"/>
    </ligand>
</feature>
<keyword evidence="6 12" id="KW-0133">Cell shape</keyword>
<feature type="active site" description="Proton donor" evidence="12">
    <location>
        <position position="117"/>
    </location>
</feature>
<evidence type="ECO:0000256" key="10">
    <source>
        <dbReference type="ARBA" id="ARBA00038367"/>
    </source>
</evidence>
<protein>
    <recommendedName>
        <fullName evidence="12">UDP-N-acetylglucosamine 1-carboxyvinyltransferase</fullName>
        <ecNumber evidence="12">2.5.1.7</ecNumber>
    </recommendedName>
    <alternativeName>
        <fullName evidence="12">Enoylpyruvate transferase</fullName>
    </alternativeName>
    <alternativeName>
        <fullName evidence="12">UDP-N-acetylglucosamine enolpyruvyl transferase</fullName>
        <shortName evidence="12">EPT</shortName>
    </alternativeName>
</protein>
<dbReference type="OrthoDB" id="9803760at2"/>
<organism evidence="14 15">
    <name type="scientific">Mogibacterium diversum</name>
    <dbReference type="NCBI Taxonomy" id="114527"/>
    <lineage>
        <taxon>Bacteria</taxon>
        <taxon>Bacillati</taxon>
        <taxon>Bacillota</taxon>
        <taxon>Clostridia</taxon>
        <taxon>Peptostreptococcales</taxon>
        <taxon>Anaerovoracaceae</taxon>
        <taxon>Mogibacterium</taxon>
    </lineage>
</organism>